<name>A0A4R3MXT7_9BACI</name>
<accession>A0A4R3MXT7</accession>
<dbReference type="PANTHER" id="PTHR33495">
    <property type="entry name" value="ANTI-SIGMA FACTOR ANTAGONIST TM_1081-RELATED-RELATED"/>
    <property type="match status" value="1"/>
</dbReference>
<dbReference type="InterPro" id="IPR036513">
    <property type="entry name" value="STAS_dom_sf"/>
</dbReference>
<dbReference type="EMBL" id="SMAN01000014">
    <property type="protein sequence ID" value="TCT20391.1"/>
    <property type="molecule type" value="Genomic_DNA"/>
</dbReference>
<keyword evidence="2" id="KW-0597">Phosphoprotein</keyword>
<dbReference type="OrthoDB" id="9793697at2"/>
<evidence type="ECO:0000256" key="2">
    <source>
        <dbReference type="ARBA" id="ARBA00022553"/>
    </source>
</evidence>
<reference evidence="6 7" key="1">
    <citation type="submission" date="2019-03" db="EMBL/GenBank/DDBJ databases">
        <title>Genomic Encyclopedia of Type Strains, Phase IV (KMG-IV): sequencing the most valuable type-strain genomes for metagenomic binning, comparative biology and taxonomic classification.</title>
        <authorList>
            <person name="Goeker M."/>
        </authorList>
    </citation>
    <scope>NUCLEOTIDE SEQUENCE [LARGE SCALE GENOMIC DNA]</scope>
    <source>
        <strain evidence="6 7">DSM 25894</strain>
    </source>
</reference>
<dbReference type="PANTHER" id="PTHR33495:SF9">
    <property type="entry name" value="ANTI-SIGMA-B FACTOR ANTAGONIST"/>
    <property type="match status" value="1"/>
</dbReference>
<protein>
    <recommendedName>
        <fullName evidence="4">Anti-sigma factor antagonist</fullName>
    </recommendedName>
</protein>
<dbReference type="SUPFAM" id="SSF52091">
    <property type="entry name" value="SpoIIaa-like"/>
    <property type="match status" value="1"/>
</dbReference>
<dbReference type="Pfam" id="PF01740">
    <property type="entry name" value="STAS"/>
    <property type="match status" value="1"/>
</dbReference>
<keyword evidence="7" id="KW-1185">Reference proteome</keyword>
<dbReference type="InterPro" id="IPR002645">
    <property type="entry name" value="STAS_dom"/>
</dbReference>
<dbReference type="PROSITE" id="PS50801">
    <property type="entry name" value="STAS"/>
    <property type="match status" value="1"/>
</dbReference>
<dbReference type="CDD" id="cd07043">
    <property type="entry name" value="STAS_anti-anti-sigma_factors"/>
    <property type="match status" value="1"/>
</dbReference>
<dbReference type="Proteomes" id="UP000294650">
    <property type="component" value="Unassembled WGS sequence"/>
</dbReference>
<gene>
    <name evidence="6" type="ORF">EDD68_11475</name>
</gene>
<evidence type="ECO:0000256" key="3">
    <source>
        <dbReference type="ARBA" id="ARBA00024670"/>
    </source>
</evidence>
<evidence type="ECO:0000313" key="6">
    <source>
        <dbReference type="EMBL" id="TCT20391.1"/>
    </source>
</evidence>
<dbReference type="GO" id="GO:0043856">
    <property type="term" value="F:anti-sigma factor antagonist activity"/>
    <property type="evidence" value="ECO:0007669"/>
    <property type="project" value="InterPro"/>
</dbReference>
<dbReference type="AlphaFoldDB" id="A0A4R3MXT7"/>
<dbReference type="Gene3D" id="3.30.750.24">
    <property type="entry name" value="STAS domain"/>
    <property type="match status" value="1"/>
</dbReference>
<proteinExistence type="inferred from homology"/>
<dbReference type="RefSeq" id="WP_132372192.1">
    <property type="nucleotide sequence ID" value="NZ_SMAN01000014.1"/>
</dbReference>
<evidence type="ECO:0000313" key="7">
    <source>
        <dbReference type="Proteomes" id="UP000294650"/>
    </source>
</evidence>
<dbReference type="InterPro" id="IPR003658">
    <property type="entry name" value="Anti-sigma_ant"/>
</dbReference>
<organism evidence="6 7">
    <name type="scientific">Melghiribacillus thermohalophilus</name>
    <dbReference type="NCBI Taxonomy" id="1324956"/>
    <lineage>
        <taxon>Bacteria</taxon>
        <taxon>Bacillati</taxon>
        <taxon>Bacillota</taxon>
        <taxon>Bacilli</taxon>
        <taxon>Bacillales</taxon>
        <taxon>Bacillaceae</taxon>
        <taxon>Melghiribacillus</taxon>
    </lineage>
</organism>
<sequence>MNLTVNVEKNEKEYVLALSGEIDVYTAPRLKEKLLPLTKEKGTLVKINLEKVGYMDSTGLGVFISALKSTREHGSHLVLTNLPEKVFRLFEITGLNEIIDIEEKVRGGL</sequence>
<feature type="domain" description="STAS" evidence="5">
    <location>
        <begin position="3"/>
        <end position="109"/>
    </location>
</feature>
<evidence type="ECO:0000256" key="1">
    <source>
        <dbReference type="ARBA" id="ARBA00009013"/>
    </source>
</evidence>
<comment type="function">
    <text evidence="3">Positive regulator of sigma-B activity. Non-phosphorylated RsbV binds to RsbW, preventing its association with sigma-B. When phosphorylated, releases RsbW, which is then free to complex with and inactivate sigma-B.</text>
</comment>
<dbReference type="NCBIfam" id="TIGR00377">
    <property type="entry name" value="ant_ant_sig"/>
    <property type="match status" value="1"/>
</dbReference>
<evidence type="ECO:0000256" key="4">
    <source>
        <dbReference type="RuleBase" id="RU003749"/>
    </source>
</evidence>
<comment type="caution">
    <text evidence="6">The sequence shown here is derived from an EMBL/GenBank/DDBJ whole genome shotgun (WGS) entry which is preliminary data.</text>
</comment>
<comment type="similarity">
    <text evidence="1 4">Belongs to the anti-sigma-factor antagonist family.</text>
</comment>
<evidence type="ECO:0000259" key="5">
    <source>
        <dbReference type="PROSITE" id="PS50801"/>
    </source>
</evidence>